<comment type="caution">
    <text evidence="2">The sequence shown here is derived from an EMBL/GenBank/DDBJ whole genome shotgun (WGS) entry which is preliminary data.</text>
</comment>
<feature type="transmembrane region" description="Helical" evidence="1">
    <location>
        <begin position="167"/>
        <end position="194"/>
    </location>
</feature>
<gene>
    <name evidence="3" type="ORF">J2S69_005299</name>
    <name evidence="2" type="ORF">O2L01_18255</name>
</gene>
<evidence type="ECO:0000313" key="4">
    <source>
        <dbReference type="Proteomes" id="UP001145799"/>
    </source>
</evidence>
<evidence type="ECO:0000313" key="5">
    <source>
        <dbReference type="Proteomes" id="UP001183604"/>
    </source>
</evidence>
<dbReference type="Proteomes" id="UP001183604">
    <property type="component" value="Unassembled WGS sequence"/>
</dbReference>
<reference evidence="2" key="1">
    <citation type="submission" date="2022-12" db="EMBL/GenBank/DDBJ databases">
        <title>Gycomyces niveus sp.nov., a novel actinomycete isolated from soil in Shouguang.</title>
        <authorList>
            <person name="Yang X."/>
        </authorList>
    </citation>
    <scope>NUCLEOTIDE SEQUENCE</scope>
    <source>
        <strain evidence="2">DSM 44724</strain>
    </source>
</reference>
<feature type="transmembrane region" description="Helical" evidence="1">
    <location>
        <begin position="97"/>
        <end position="116"/>
    </location>
</feature>
<dbReference type="EMBL" id="JAVDYD010000001">
    <property type="protein sequence ID" value="MDR7341580.1"/>
    <property type="molecule type" value="Genomic_DNA"/>
</dbReference>
<keyword evidence="1" id="KW-0472">Membrane</keyword>
<dbReference type="RefSeq" id="WP_270123434.1">
    <property type="nucleotide sequence ID" value="NZ_BAAAOM010000001.1"/>
</dbReference>
<keyword evidence="1" id="KW-0812">Transmembrane</keyword>
<proteinExistence type="predicted"/>
<dbReference type="EMBL" id="JAPZVQ010000012">
    <property type="protein sequence ID" value="MDA1386947.1"/>
    <property type="molecule type" value="Genomic_DNA"/>
</dbReference>
<keyword evidence="1" id="KW-1133">Transmembrane helix</keyword>
<feature type="transmembrane region" description="Helical" evidence="1">
    <location>
        <begin position="64"/>
        <end position="85"/>
    </location>
</feature>
<sequence>MTASRTDTVHTPPPATARPGRAVTLLGAATALACLAFAAVNIAFESTGDFLDGTDYAAYADGFTVMNWLVVALKLAGAATALLSIHPRPRPRAVPAVALALWGAFATLGVYALGSLTQAITMAATDTDRIDAAGTAYVLGFLLAATGFGILAAAWSRRHHLNRRLALLGALAAPAVLGTVLLAAPAILAALGMLPAA</sequence>
<evidence type="ECO:0000313" key="2">
    <source>
        <dbReference type="EMBL" id="MDA1386947.1"/>
    </source>
</evidence>
<reference evidence="3 5" key="2">
    <citation type="submission" date="2023-07" db="EMBL/GenBank/DDBJ databases">
        <title>Sequencing the genomes of 1000 actinobacteria strains.</title>
        <authorList>
            <person name="Klenk H.-P."/>
        </authorList>
    </citation>
    <scope>NUCLEOTIDE SEQUENCE [LARGE SCALE GENOMIC DNA]</scope>
    <source>
        <strain evidence="3 5">DSM 44724</strain>
    </source>
</reference>
<organism evidence="2 4">
    <name type="scientific">Glycomyces lechevalierae</name>
    <dbReference type="NCBI Taxonomy" id="256034"/>
    <lineage>
        <taxon>Bacteria</taxon>
        <taxon>Bacillati</taxon>
        <taxon>Actinomycetota</taxon>
        <taxon>Actinomycetes</taxon>
        <taxon>Glycomycetales</taxon>
        <taxon>Glycomycetaceae</taxon>
        <taxon>Glycomyces</taxon>
    </lineage>
</organism>
<accession>A0A9X3PPQ3</accession>
<keyword evidence="5" id="KW-1185">Reference proteome</keyword>
<dbReference type="PROSITE" id="PS51257">
    <property type="entry name" value="PROKAR_LIPOPROTEIN"/>
    <property type="match status" value="1"/>
</dbReference>
<keyword evidence="3" id="KW-0449">Lipoprotein</keyword>
<protein>
    <submittedName>
        <fullName evidence="3">Outer membrane lipoprotein</fullName>
    </submittedName>
</protein>
<evidence type="ECO:0000256" key="1">
    <source>
        <dbReference type="SAM" id="Phobius"/>
    </source>
</evidence>
<evidence type="ECO:0000313" key="3">
    <source>
        <dbReference type="EMBL" id="MDR7341580.1"/>
    </source>
</evidence>
<name>A0A9X3PPQ3_9ACTN</name>
<dbReference type="Proteomes" id="UP001145799">
    <property type="component" value="Unassembled WGS sequence"/>
</dbReference>
<feature type="transmembrane region" description="Helical" evidence="1">
    <location>
        <begin position="136"/>
        <end position="155"/>
    </location>
</feature>
<feature type="transmembrane region" description="Helical" evidence="1">
    <location>
        <begin position="22"/>
        <end position="44"/>
    </location>
</feature>
<dbReference type="AlphaFoldDB" id="A0A9X3PPQ3"/>